<dbReference type="InterPro" id="IPR023578">
    <property type="entry name" value="Ras_GEF_dom_sf"/>
</dbReference>
<evidence type="ECO:0000256" key="2">
    <source>
        <dbReference type="PROSITE-ProRule" id="PRU00168"/>
    </source>
</evidence>
<feature type="domain" description="N-terminal Ras-GEF" evidence="6">
    <location>
        <begin position="93"/>
        <end position="223"/>
    </location>
</feature>
<dbReference type="PROSITE" id="PS00720">
    <property type="entry name" value="RASGEF"/>
    <property type="match status" value="1"/>
</dbReference>
<feature type="domain" description="Ras-associating" evidence="5">
    <location>
        <begin position="677"/>
        <end position="764"/>
    </location>
</feature>
<dbReference type="InterPro" id="IPR019804">
    <property type="entry name" value="Ras_G-nucl-exch_fac_CS"/>
</dbReference>
<dbReference type="Pfam" id="PF00618">
    <property type="entry name" value="RasGEF_N"/>
    <property type="match status" value="1"/>
</dbReference>
<evidence type="ECO:0000259" key="6">
    <source>
        <dbReference type="PROSITE" id="PS50212"/>
    </source>
</evidence>
<dbReference type="CDD" id="cd06224">
    <property type="entry name" value="REM"/>
    <property type="match status" value="1"/>
</dbReference>
<dbReference type="Proteomes" id="UP000050525">
    <property type="component" value="Unassembled WGS sequence"/>
</dbReference>
<dbReference type="CDD" id="cd17209">
    <property type="entry name" value="RA_RalGDS"/>
    <property type="match status" value="1"/>
</dbReference>
<comment type="caution">
    <text evidence="7">The sequence shown here is derived from an EMBL/GenBank/DDBJ whole genome shotgun (WGS) entry which is preliminary data.</text>
</comment>
<evidence type="ECO:0000313" key="7">
    <source>
        <dbReference type="EMBL" id="KYO23341.1"/>
    </source>
</evidence>
<dbReference type="SUPFAM" id="SSF54236">
    <property type="entry name" value="Ubiquitin-like"/>
    <property type="match status" value="1"/>
</dbReference>
<dbReference type="Pfam" id="PF00617">
    <property type="entry name" value="RasGEF"/>
    <property type="match status" value="1"/>
</dbReference>
<dbReference type="Gene3D" id="3.10.20.90">
    <property type="entry name" value="Phosphatidylinositol 3-kinase Catalytic Subunit, Chain A, domain 1"/>
    <property type="match status" value="1"/>
</dbReference>
<dbReference type="InterPro" id="IPR008937">
    <property type="entry name" value="Ras-like_GEF"/>
</dbReference>
<dbReference type="InterPro" id="IPR029071">
    <property type="entry name" value="Ubiquitin-like_domsf"/>
</dbReference>
<dbReference type="Gene3D" id="1.20.870.10">
    <property type="entry name" value="Son of sevenless (SoS) protein Chain: S domain 1"/>
    <property type="match status" value="1"/>
</dbReference>
<organism evidence="7 8">
    <name type="scientific">Alligator mississippiensis</name>
    <name type="common">American alligator</name>
    <dbReference type="NCBI Taxonomy" id="8496"/>
    <lineage>
        <taxon>Eukaryota</taxon>
        <taxon>Metazoa</taxon>
        <taxon>Chordata</taxon>
        <taxon>Craniata</taxon>
        <taxon>Vertebrata</taxon>
        <taxon>Euteleostomi</taxon>
        <taxon>Archelosauria</taxon>
        <taxon>Archosauria</taxon>
        <taxon>Crocodylia</taxon>
        <taxon>Alligatoridae</taxon>
        <taxon>Alligatorinae</taxon>
        <taxon>Alligator</taxon>
    </lineage>
</organism>
<dbReference type="InterPro" id="IPR015758">
    <property type="entry name" value="RalGDS_RA"/>
</dbReference>
<dbReference type="AlphaFoldDB" id="A0A151MFQ3"/>
<dbReference type="PROSITE" id="PS50200">
    <property type="entry name" value="RA"/>
    <property type="match status" value="1"/>
</dbReference>
<feature type="region of interest" description="Disordered" evidence="3">
    <location>
        <begin position="545"/>
        <end position="564"/>
    </location>
</feature>
<dbReference type="GO" id="GO:0005085">
    <property type="term" value="F:guanyl-nucleotide exchange factor activity"/>
    <property type="evidence" value="ECO:0007669"/>
    <property type="project" value="UniProtKB-KW"/>
</dbReference>
<dbReference type="PANTHER" id="PTHR23113">
    <property type="entry name" value="GUANINE NUCLEOTIDE EXCHANGE FACTOR"/>
    <property type="match status" value="1"/>
</dbReference>
<dbReference type="FunFam" id="3.10.20.90:FF:000042">
    <property type="entry name" value="Ral guanine nucleotide dissociation stimulator isoform 1"/>
    <property type="match status" value="1"/>
</dbReference>
<evidence type="ECO:0000259" key="4">
    <source>
        <dbReference type="PROSITE" id="PS50009"/>
    </source>
</evidence>
<name>A0A151MFQ3_ALLMI</name>
<feature type="compositionally biased region" description="Low complexity" evidence="3">
    <location>
        <begin position="628"/>
        <end position="650"/>
    </location>
</feature>
<dbReference type="SMART" id="SM00147">
    <property type="entry name" value="RasGEF"/>
    <property type="match status" value="1"/>
</dbReference>
<accession>A0A151MFQ3</accession>
<sequence length="793" mass="89221">MFEGSRRARSLLVGVRLEVAGDRSPVVLHSFTQLDPDLPPLESSTQEIGEEQEDGVIYSISLRKVQLHHTANKGQRWLGFENESALNLYETCKVRTIKAGTLEKLVEYLVSAFKGNDSTYVTIFLCTYRAFATTKQVLDLLLNRYGKLHPQANGDHARHAVDERLELKNTISSILGAWLDQYSEDFRKPPDYACLKQLISYVRHNIPGSDLERRARILLAQFQQQERSEAEAEAVDHTSCTFQIVEENGLGECKPDFLSFSPEMVAEQFTLMDAELFKKVVPYHCLGCIWSQRDKKGKEHLAPTIRATVSQFNRVTNCVIAMCLGDRSLKPQQRAKVVERWIEVARECRILKNFSSLRAILSALQYNAVHRLKKTWDEVSRESFRTFHELSEIFSDENNHSLSRELLIKEGTSKFATLEINPKRAQKRQQQQREMGVMQGTIPYLGTFLTDLVMLDTAMKDFLDGGLINFEKRRKEFEVIAQIKLLQSACNNYSFMQEDRFVEWFHSVERLSEAESYGLSCEIEPLSESASNTLKAKKNTGIIKRWSDRQPPSAEPCASGSSHSKSFDQLKCGQYLCSGDTTDSLSVTSAGSSSSDVEEINISFIPESPDCQEKKFWESTSLSSLDTSGIGSGSSSASSSSVSSTPVTASRTHKRSVSGISSYSSLSLPLYNQQIDDCCIIRVSLAVDNGNMYKSILVTSQDKTPVVIRKAMAKHNLDGDRPEDYELVQIISEERELKIPDNANVFYAMNSAANYDFVLKKRGFSKGVKIKHGSSSTLPRMKQKGLKIAKGIF</sequence>
<proteinExistence type="predicted"/>
<dbReference type="InterPro" id="IPR000159">
    <property type="entry name" value="RA_dom"/>
</dbReference>
<dbReference type="PANTHER" id="PTHR23113:SF35">
    <property type="entry name" value="RAL GUANINE NUCLEOTIDE DISSOCIATION STIMULATOR"/>
    <property type="match status" value="1"/>
</dbReference>
<evidence type="ECO:0000259" key="5">
    <source>
        <dbReference type="PROSITE" id="PS50200"/>
    </source>
</evidence>
<dbReference type="PROSITE" id="PS50009">
    <property type="entry name" value="RASGEF_CAT"/>
    <property type="match status" value="1"/>
</dbReference>
<feature type="domain" description="Ras-GEF" evidence="4">
    <location>
        <begin position="261"/>
        <end position="526"/>
    </location>
</feature>
<dbReference type="EMBL" id="AKHW03006215">
    <property type="protein sequence ID" value="KYO23341.1"/>
    <property type="molecule type" value="Genomic_DNA"/>
</dbReference>
<dbReference type="CDD" id="cd00155">
    <property type="entry name" value="RasGEF"/>
    <property type="match status" value="1"/>
</dbReference>
<keyword evidence="8" id="KW-1185">Reference proteome</keyword>
<dbReference type="GO" id="GO:0005886">
    <property type="term" value="C:plasma membrane"/>
    <property type="evidence" value="ECO:0007669"/>
    <property type="project" value="TreeGrafter"/>
</dbReference>
<dbReference type="eggNOG" id="KOG3629">
    <property type="taxonomic scope" value="Eukaryota"/>
</dbReference>
<protein>
    <submittedName>
        <fullName evidence="7">Ral guanine nucleotide dissociation stimulator</fullName>
    </submittedName>
</protein>
<dbReference type="SUPFAM" id="SSF48366">
    <property type="entry name" value="Ras GEF"/>
    <property type="match status" value="1"/>
</dbReference>
<dbReference type="Pfam" id="PF00788">
    <property type="entry name" value="RA"/>
    <property type="match status" value="1"/>
</dbReference>
<dbReference type="FunFam" id="1.10.840.10:FF:000005">
    <property type="entry name" value="Ral guanine nucleotide dissociation stimulator isoform 1"/>
    <property type="match status" value="1"/>
</dbReference>
<keyword evidence="1 2" id="KW-0344">Guanine-nucleotide releasing factor</keyword>
<evidence type="ECO:0000313" key="8">
    <source>
        <dbReference type="Proteomes" id="UP000050525"/>
    </source>
</evidence>
<dbReference type="SMART" id="SM00314">
    <property type="entry name" value="RA"/>
    <property type="match status" value="1"/>
</dbReference>
<dbReference type="InterPro" id="IPR036964">
    <property type="entry name" value="RASGEF_cat_dom_sf"/>
</dbReference>
<dbReference type="PROSITE" id="PS50212">
    <property type="entry name" value="RASGEF_NTER"/>
    <property type="match status" value="1"/>
</dbReference>
<dbReference type="STRING" id="8496.A0A151MFQ3"/>
<feature type="region of interest" description="Disordered" evidence="3">
    <location>
        <begin position="628"/>
        <end position="651"/>
    </location>
</feature>
<dbReference type="InterPro" id="IPR000651">
    <property type="entry name" value="Ras-like_Gua-exchang_fac_N"/>
</dbReference>
<evidence type="ECO:0000256" key="3">
    <source>
        <dbReference type="SAM" id="MobiDB-lite"/>
    </source>
</evidence>
<dbReference type="InterPro" id="IPR001895">
    <property type="entry name" value="RASGEF_cat_dom"/>
</dbReference>
<dbReference type="SMART" id="SM00229">
    <property type="entry name" value="RasGEFN"/>
    <property type="match status" value="1"/>
</dbReference>
<dbReference type="GO" id="GO:0007265">
    <property type="term" value="P:Ras protein signal transduction"/>
    <property type="evidence" value="ECO:0007669"/>
    <property type="project" value="TreeGrafter"/>
</dbReference>
<evidence type="ECO:0000256" key="1">
    <source>
        <dbReference type="ARBA" id="ARBA00022658"/>
    </source>
</evidence>
<reference evidence="7 8" key="1">
    <citation type="journal article" date="2012" name="Genome Biol.">
        <title>Sequencing three crocodilian genomes to illuminate the evolution of archosaurs and amniotes.</title>
        <authorList>
            <person name="St John J.A."/>
            <person name="Braun E.L."/>
            <person name="Isberg S.R."/>
            <person name="Miles L.G."/>
            <person name="Chong A.Y."/>
            <person name="Gongora J."/>
            <person name="Dalzell P."/>
            <person name="Moran C."/>
            <person name="Bed'hom B."/>
            <person name="Abzhanov A."/>
            <person name="Burgess S.C."/>
            <person name="Cooksey A.M."/>
            <person name="Castoe T.A."/>
            <person name="Crawford N.G."/>
            <person name="Densmore L.D."/>
            <person name="Drew J.C."/>
            <person name="Edwards S.V."/>
            <person name="Faircloth B.C."/>
            <person name="Fujita M.K."/>
            <person name="Greenwold M.J."/>
            <person name="Hoffmann F.G."/>
            <person name="Howard J.M."/>
            <person name="Iguchi T."/>
            <person name="Janes D.E."/>
            <person name="Khan S.Y."/>
            <person name="Kohno S."/>
            <person name="de Koning A.J."/>
            <person name="Lance S.L."/>
            <person name="McCarthy F.M."/>
            <person name="McCormack J.E."/>
            <person name="Merchant M.E."/>
            <person name="Peterson D.G."/>
            <person name="Pollock D.D."/>
            <person name="Pourmand N."/>
            <person name="Raney B.J."/>
            <person name="Roessler K.A."/>
            <person name="Sanford J.R."/>
            <person name="Sawyer R.H."/>
            <person name="Schmidt C.J."/>
            <person name="Triplett E.W."/>
            <person name="Tuberville T.D."/>
            <person name="Venegas-Anaya M."/>
            <person name="Howard J.T."/>
            <person name="Jarvis E.D."/>
            <person name="Guillette L.J.Jr."/>
            <person name="Glenn T.C."/>
            <person name="Green R.E."/>
            <person name="Ray D.A."/>
        </authorList>
    </citation>
    <scope>NUCLEOTIDE SEQUENCE [LARGE SCALE GENOMIC DNA]</scope>
    <source>
        <strain evidence="7">KSC_2009_1</strain>
    </source>
</reference>
<gene>
    <name evidence="7" type="primary">RALGDS</name>
    <name evidence="7" type="ORF">Y1Q_0005734</name>
</gene>
<dbReference type="Gene3D" id="1.10.840.10">
    <property type="entry name" value="Ras guanine-nucleotide exchange factors catalytic domain"/>
    <property type="match status" value="1"/>
</dbReference>